<keyword evidence="2 7" id="KW-0813">Transport</keyword>
<evidence type="ECO:0000256" key="6">
    <source>
        <dbReference type="PROSITE-ProRule" id="PRU00282"/>
    </source>
</evidence>
<comment type="subcellular location">
    <subcellularLocation>
        <location evidence="1">Membrane</location>
        <topology evidence="1">Multi-pass membrane protein</topology>
    </subcellularLocation>
</comment>
<keyword evidence="9" id="KW-1185">Reference proteome</keyword>
<evidence type="ECO:0000256" key="2">
    <source>
        <dbReference type="ARBA" id="ARBA00022448"/>
    </source>
</evidence>
<evidence type="ECO:0008006" key="10">
    <source>
        <dbReference type="Google" id="ProtNLM"/>
    </source>
</evidence>
<reference evidence="8 9" key="1">
    <citation type="journal article" date="2024" name="Nat. Commun.">
        <title>Phylogenomics reveals the evolutionary origins of lichenization in chlorophyte algae.</title>
        <authorList>
            <person name="Puginier C."/>
            <person name="Libourel C."/>
            <person name="Otte J."/>
            <person name="Skaloud P."/>
            <person name="Haon M."/>
            <person name="Grisel S."/>
            <person name="Petersen M."/>
            <person name="Berrin J.G."/>
            <person name="Delaux P.M."/>
            <person name="Dal Grande F."/>
            <person name="Keller J."/>
        </authorList>
    </citation>
    <scope>NUCLEOTIDE SEQUENCE [LARGE SCALE GENOMIC DNA]</scope>
    <source>
        <strain evidence="8 9">SAG 2145</strain>
    </source>
</reference>
<feature type="repeat" description="Solcar" evidence="6">
    <location>
        <begin position="108"/>
        <end position="202"/>
    </location>
</feature>
<dbReference type="EMBL" id="JALJOS010000006">
    <property type="protein sequence ID" value="KAK9837592.1"/>
    <property type="molecule type" value="Genomic_DNA"/>
</dbReference>
<comment type="caution">
    <text evidence="8">The sequence shown here is derived from an EMBL/GenBank/DDBJ whole genome shotgun (WGS) entry which is preliminary data.</text>
</comment>
<organism evidence="8 9">
    <name type="scientific">Apatococcus lobatus</name>
    <dbReference type="NCBI Taxonomy" id="904363"/>
    <lineage>
        <taxon>Eukaryota</taxon>
        <taxon>Viridiplantae</taxon>
        <taxon>Chlorophyta</taxon>
        <taxon>core chlorophytes</taxon>
        <taxon>Trebouxiophyceae</taxon>
        <taxon>Chlorellales</taxon>
        <taxon>Chlorellaceae</taxon>
        <taxon>Apatococcus</taxon>
    </lineage>
</organism>
<dbReference type="Gene3D" id="1.50.40.10">
    <property type="entry name" value="Mitochondrial carrier domain"/>
    <property type="match status" value="1"/>
</dbReference>
<dbReference type="InterPro" id="IPR018108">
    <property type="entry name" value="MCP_transmembrane"/>
</dbReference>
<evidence type="ECO:0000256" key="3">
    <source>
        <dbReference type="ARBA" id="ARBA00022692"/>
    </source>
</evidence>
<keyword evidence="4" id="KW-0677">Repeat</keyword>
<keyword evidence="5 6" id="KW-0472">Membrane</keyword>
<dbReference type="InterPro" id="IPR002067">
    <property type="entry name" value="MCP"/>
</dbReference>
<dbReference type="PRINTS" id="PR00926">
    <property type="entry name" value="MITOCARRIER"/>
</dbReference>
<proteinExistence type="inferred from homology"/>
<accession>A0AAW1RVD7</accession>
<dbReference type="PANTHER" id="PTHR24089">
    <property type="entry name" value="SOLUTE CARRIER FAMILY 25"/>
    <property type="match status" value="1"/>
</dbReference>
<evidence type="ECO:0000313" key="8">
    <source>
        <dbReference type="EMBL" id="KAK9837592.1"/>
    </source>
</evidence>
<dbReference type="PROSITE" id="PS50920">
    <property type="entry name" value="SOLCAR"/>
    <property type="match status" value="3"/>
</dbReference>
<sequence length="393" mass="42690">MGRTRSGKRQKLEFSFQSTDEASGRVCRPSVASSLPLASVSHSSRHQSGRPLHARLLQFQIAEASRLQQPAAGLQASSARQAESQRPGWTEQAVRIIQRPGLLLTMIPKPVVLFAAGAVAGAIGKTVTAPLDRVKLLLQTQGTLVEGAMGQAIRSGNLWQAFATIGREEGLRGYWKGNTPQILRVIPYSATQLYSYEVLKRMLRGPDGQLSLPARFTAGGCAGIIASLVTYPLDTLRLRLAVDPAARSLKGASRVLFREGSYQAYFRGLGPSLIGIFPYMAMELAVFDLLSDRMPEGGAFGRGFLSAFVATSCCYPLDTVRRQIQLQSRGRMSMMQAARLILQRDGVPGMYRGFVPNALKNLPNKGIRLATFDTAKRMIAASEAAAHELEANQ</sequence>
<dbReference type="GO" id="GO:0055085">
    <property type="term" value="P:transmembrane transport"/>
    <property type="evidence" value="ECO:0007669"/>
    <property type="project" value="InterPro"/>
</dbReference>
<dbReference type="Proteomes" id="UP001438707">
    <property type="component" value="Unassembled WGS sequence"/>
</dbReference>
<name>A0AAW1RVD7_9CHLO</name>
<dbReference type="GO" id="GO:0016020">
    <property type="term" value="C:membrane"/>
    <property type="evidence" value="ECO:0007669"/>
    <property type="project" value="UniProtKB-SubCell"/>
</dbReference>
<evidence type="ECO:0000313" key="9">
    <source>
        <dbReference type="Proteomes" id="UP001438707"/>
    </source>
</evidence>
<dbReference type="Pfam" id="PF00153">
    <property type="entry name" value="Mito_carr"/>
    <property type="match status" value="3"/>
</dbReference>
<gene>
    <name evidence="8" type="ORF">WJX74_001030</name>
</gene>
<keyword evidence="3 6" id="KW-0812">Transmembrane</keyword>
<protein>
    <recommendedName>
        <fullName evidence="10">Mitochondrial carrier protein</fullName>
    </recommendedName>
</protein>
<comment type="similarity">
    <text evidence="7">Belongs to the mitochondrial carrier (TC 2.A.29) family.</text>
</comment>
<feature type="repeat" description="Solcar" evidence="6">
    <location>
        <begin position="210"/>
        <end position="293"/>
    </location>
</feature>
<evidence type="ECO:0000256" key="7">
    <source>
        <dbReference type="RuleBase" id="RU000488"/>
    </source>
</evidence>
<evidence type="ECO:0000256" key="1">
    <source>
        <dbReference type="ARBA" id="ARBA00004141"/>
    </source>
</evidence>
<dbReference type="SUPFAM" id="SSF103506">
    <property type="entry name" value="Mitochondrial carrier"/>
    <property type="match status" value="1"/>
</dbReference>
<evidence type="ECO:0000256" key="4">
    <source>
        <dbReference type="ARBA" id="ARBA00022737"/>
    </source>
</evidence>
<evidence type="ECO:0000256" key="5">
    <source>
        <dbReference type="ARBA" id="ARBA00023136"/>
    </source>
</evidence>
<dbReference type="AlphaFoldDB" id="A0AAW1RVD7"/>
<dbReference type="InterPro" id="IPR023395">
    <property type="entry name" value="MCP_dom_sf"/>
</dbReference>
<feature type="repeat" description="Solcar" evidence="6">
    <location>
        <begin position="298"/>
        <end position="378"/>
    </location>
</feature>